<proteinExistence type="predicted"/>
<organism evidence="1 2">
    <name type="scientific">Achromobacter denitrificans</name>
    <name type="common">Alcaligenes denitrificans</name>
    <dbReference type="NCBI Taxonomy" id="32002"/>
    <lineage>
        <taxon>Bacteria</taxon>
        <taxon>Pseudomonadati</taxon>
        <taxon>Pseudomonadota</taxon>
        <taxon>Betaproteobacteria</taxon>
        <taxon>Burkholderiales</taxon>
        <taxon>Alcaligenaceae</taxon>
        <taxon>Achromobacter</taxon>
    </lineage>
</organism>
<accession>A0ABZ3GF66</accession>
<dbReference type="RefSeq" id="WP_343499628.1">
    <property type="nucleotide sequence ID" value="NZ_CP154792.1"/>
</dbReference>
<evidence type="ECO:0000313" key="2">
    <source>
        <dbReference type="Proteomes" id="UP001446337"/>
    </source>
</evidence>
<name>A0ABZ3GF66_ACHDE</name>
<protein>
    <submittedName>
        <fullName evidence="1">Phage tail protein</fullName>
    </submittedName>
</protein>
<dbReference type="Proteomes" id="UP001446337">
    <property type="component" value="Chromosome"/>
</dbReference>
<reference evidence="1 2" key="1">
    <citation type="submission" date="2024-05" db="EMBL/GenBank/DDBJ databases">
        <title>Achromobacter denitrificans. BP1, complete genome.</title>
        <authorList>
            <person name="Zhang B."/>
        </authorList>
    </citation>
    <scope>NUCLEOTIDE SEQUENCE [LARGE SCALE GENOMIC DNA]</scope>
    <source>
        <strain evidence="1 2">BP1</strain>
    </source>
</reference>
<sequence length="288" mass="31094">MRRIATATRHLNKFGPGRDGFANGDPIAGVVSTDLQAEWFDSVQEELAAVVEFAGKELDPNDNTQLVTAIRELLSLRPLVRSITDLPEEDVGPIVVMECSEVWTWSTSAHFIGYRSPLCGRPLDGHTVAPLANEIDAVGGALPKAAYARLWGYAQENGLVVSQATWTANVGAHFFVDVDANTFRVPDLRNMFRRYTGTDADTANARPLGSAQSDAFQGFRIGNLRVAAGGTTPINRVESTVVSQGGPALEQPLIGIYAEVVSDGMHGTPRMAMETRPSNAAFYPRIHA</sequence>
<gene>
    <name evidence="1" type="ORF">AAIK43_15815</name>
</gene>
<evidence type="ECO:0000313" key="1">
    <source>
        <dbReference type="EMBL" id="XAN19465.1"/>
    </source>
</evidence>
<dbReference type="SUPFAM" id="SSF88874">
    <property type="entry name" value="Receptor-binding domain of short tail fibre protein gp12"/>
    <property type="match status" value="1"/>
</dbReference>
<dbReference type="EMBL" id="CP154792">
    <property type="protein sequence ID" value="XAN19465.1"/>
    <property type="molecule type" value="Genomic_DNA"/>
</dbReference>
<keyword evidence="2" id="KW-1185">Reference proteome</keyword>